<protein>
    <recommendedName>
        <fullName evidence="17">BET1 homolog</fullName>
    </recommendedName>
    <alternativeName>
        <fullName evidence="18">Golgi vesicular membrane-trafficking protein p18</fullName>
    </alternativeName>
</protein>
<evidence type="ECO:0000256" key="19">
    <source>
        <dbReference type="SAM" id="MobiDB-lite"/>
    </source>
</evidence>
<dbReference type="GO" id="GO:0016192">
    <property type="term" value="P:vesicle-mediated transport"/>
    <property type="evidence" value="ECO:0007669"/>
    <property type="project" value="UniProtKB-KW"/>
</dbReference>
<evidence type="ECO:0000256" key="10">
    <source>
        <dbReference type="ARBA" id="ARBA00023054"/>
    </source>
</evidence>
<keyword evidence="7" id="KW-0653">Protein transport</keyword>
<evidence type="ECO:0000256" key="14">
    <source>
        <dbReference type="ARBA" id="ARBA00046280"/>
    </source>
</evidence>
<dbReference type="PROSITE" id="PS50192">
    <property type="entry name" value="T_SNARE"/>
    <property type="match status" value="1"/>
</dbReference>
<evidence type="ECO:0000256" key="18">
    <source>
        <dbReference type="ARBA" id="ARBA00077825"/>
    </source>
</evidence>
<dbReference type="STRING" id="67801.A0A1B0B6X1"/>
<evidence type="ECO:0000259" key="20">
    <source>
        <dbReference type="PROSITE" id="PS50192"/>
    </source>
</evidence>
<reference evidence="22" key="1">
    <citation type="submission" date="2015-01" db="EMBL/GenBank/DDBJ databases">
        <authorList>
            <person name="Aksoy S."/>
            <person name="Warren W."/>
            <person name="Wilson R.K."/>
        </authorList>
    </citation>
    <scope>NUCLEOTIDE SEQUENCE [LARGE SCALE GENOMIC DNA]</scope>
    <source>
        <strain evidence="22">IAEA</strain>
    </source>
</reference>
<keyword evidence="9" id="KW-0333">Golgi apparatus</keyword>
<evidence type="ECO:0000256" key="5">
    <source>
        <dbReference type="ARBA" id="ARBA00022824"/>
    </source>
</evidence>
<dbReference type="SUPFAM" id="SSF58038">
    <property type="entry name" value="SNARE fusion complex"/>
    <property type="match status" value="1"/>
</dbReference>
<comment type="function">
    <text evidence="15">Required for vesicular transport from the ER to the Golgi complex. Functions as a SNARE involved in the docking process of ER-derived vesicles with the cis-Golgi membrane.</text>
</comment>
<keyword evidence="3" id="KW-0597">Phosphoprotein</keyword>
<keyword evidence="11" id="KW-0472">Membrane</keyword>
<evidence type="ECO:0000256" key="3">
    <source>
        <dbReference type="ARBA" id="ARBA00022553"/>
    </source>
</evidence>
<dbReference type="GO" id="GO:0005794">
    <property type="term" value="C:Golgi apparatus"/>
    <property type="evidence" value="ECO:0007669"/>
    <property type="project" value="UniProtKB-SubCell"/>
</dbReference>
<evidence type="ECO:0000313" key="22">
    <source>
        <dbReference type="Proteomes" id="UP000092460"/>
    </source>
</evidence>
<dbReference type="InterPro" id="IPR000727">
    <property type="entry name" value="T_SNARE_dom"/>
</dbReference>
<keyword evidence="4" id="KW-0812">Transmembrane</keyword>
<dbReference type="PANTHER" id="PTHR12791">
    <property type="entry name" value="GOLGI SNARE BET1-RELATED"/>
    <property type="match status" value="1"/>
</dbReference>
<evidence type="ECO:0000313" key="21">
    <source>
        <dbReference type="EnsemblMetazoa" id="GPPI020777-PA"/>
    </source>
</evidence>
<evidence type="ECO:0000256" key="11">
    <source>
        <dbReference type="ARBA" id="ARBA00023136"/>
    </source>
</evidence>
<keyword evidence="22" id="KW-1185">Reference proteome</keyword>
<evidence type="ECO:0000256" key="7">
    <source>
        <dbReference type="ARBA" id="ARBA00022927"/>
    </source>
</evidence>
<dbReference type="Proteomes" id="UP000092460">
    <property type="component" value="Unassembled WGS sequence"/>
</dbReference>
<evidence type="ECO:0000256" key="13">
    <source>
        <dbReference type="ARBA" id="ARBA00037962"/>
    </source>
</evidence>
<feature type="region of interest" description="Disordered" evidence="19">
    <location>
        <begin position="1"/>
        <end position="21"/>
    </location>
</feature>
<reference evidence="21" key="2">
    <citation type="submission" date="2020-05" db="UniProtKB">
        <authorList>
            <consortium name="EnsemblMetazoa"/>
        </authorList>
    </citation>
    <scope>IDENTIFICATION</scope>
    <source>
        <strain evidence="21">IAEA</strain>
    </source>
</reference>
<dbReference type="CDD" id="cd15853">
    <property type="entry name" value="SNARE_Bet1"/>
    <property type="match status" value="1"/>
</dbReference>
<evidence type="ECO:0000256" key="6">
    <source>
        <dbReference type="ARBA" id="ARBA00022892"/>
    </source>
</evidence>
<evidence type="ECO:0000256" key="8">
    <source>
        <dbReference type="ARBA" id="ARBA00022989"/>
    </source>
</evidence>
<name>A0A1B0B6X1_9MUSC</name>
<keyword evidence="6" id="KW-0931">ER-Golgi transport</keyword>
<evidence type="ECO:0000256" key="12">
    <source>
        <dbReference type="ARBA" id="ARBA00024188"/>
    </source>
</evidence>
<dbReference type="SMART" id="SM00397">
    <property type="entry name" value="t_SNARE"/>
    <property type="match status" value="1"/>
</dbReference>
<dbReference type="AlphaFoldDB" id="A0A1B0B6X1"/>
<evidence type="ECO:0000256" key="17">
    <source>
        <dbReference type="ARBA" id="ARBA00071590"/>
    </source>
</evidence>
<keyword evidence="8" id="KW-1133">Transmembrane helix</keyword>
<keyword evidence="5" id="KW-0256">Endoplasmic reticulum</keyword>
<sequence length="174" mass="19998">MRRNNYPYQPLTQTSTDNSRVAVSQDALEEENERSAEELKQKIGALKSLTIDIGHEVRYQDKLLRGIDDDMDRTHGFLSNTMGRVVRLGKNTSSRHIPSVRLRDTDSIDATLRRRSATDVTSGLILGSDGFRVSSYAAINRKFLSSLIRIWLLLGYRIIRYQHRLHYHLIIISL</sequence>
<proteinExistence type="inferred from homology"/>
<evidence type="ECO:0000256" key="9">
    <source>
        <dbReference type="ARBA" id="ARBA00023034"/>
    </source>
</evidence>
<evidence type="ECO:0000256" key="15">
    <source>
        <dbReference type="ARBA" id="ARBA00054011"/>
    </source>
</evidence>
<feature type="domain" description="T-SNARE coiled-coil homology" evidence="20">
    <location>
        <begin position="26"/>
        <end position="88"/>
    </location>
</feature>
<evidence type="ECO:0000256" key="2">
    <source>
        <dbReference type="ARBA" id="ARBA00022448"/>
    </source>
</evidence>
<dbReference type="FunFam" id="1.20.5.110:FF:000026">
    <property type="entry name" value="BET1 homolog"/>
    <property type="match status" value="1"/>
</dbReference>
<dbReference type="VEuPathDB" id="VectorBase:GPPI020777"/>
<accession>A0A1B0B6X1</accession>
<evidence type="ECO:0000256" key="1">
    <source>
        <dbReference type="ARBA" id="ARBA00004389"/>
    </source>
</evidence>
<dbReference type="GO" id="GO:0015031">
    <property type="term" value="P:protein transport"/>
    <property type="evidence" value="ECO:0007669"/>
    <property type="project" value="UniProtKB-KW"/>
</dbReference>
<dbReference type="InterPro" id="IPR039899">
    <property type="entry name" value="BET1_SNARE"/>
</dbReference>
<organism evidence="21 22">
    <name type="scientific">Glossina palpalis gambiensis</name>
    <dbReference type="NCBI Taxonomy" id="67801"/>
    <lineage>
        <taxon>Eukaryota</taxon>
        <taxon>Metazoa</taxon>
        <taxon>Ecdysozoa</taxon>
        <taxon>Arthropoda</taxon>
        <taxon>Hexapoda</taxon>
        <taxon>Insecta</taxon>
        <taxon>Pterygota</taxon>
        <taxon>Neoptera</taxon>
        <taxon>Endopterygota</taxon>
        <taxon>Diptera</taxon>
        <taxon>Brachycera</taxon>
        <taxon>Muscomorpha</taxon>
        <taxon>Hippoboscoidea</taxon>
        <taxon>Glossinidae</taxon>
        <taxon>Glossina</taxon>
    </lineage>
</organism>
<comment type="similarity">
    <text evidence="13">Belongs to the BET1 family.</text>
</comment>
<dbReference type="EnsemblMetazoa" id="GPPI020777-RA">
    <property type="protein sequence ID" value="GPPI020777-PA"/>
    <property type="gene ID" value="GPPI020777"/>
</dbReference>
<keyword evidence="2" id="KW-0813">Transport</keyword>
<dbReference type="EMBL" id="JXJN01009256">
    <property type="status" value="NOT_ANNOTATED_CDS"/>
    <property type="molecule type" value="Genomic_DNA"/>
</dbReference>
<comment type="subcellular location">
    <subcellularLocation>
        <location evidence="14">Endomembrane system</location>
        <topology evidence="14">Single-pass type IV membrane protein</topology>
    </subcellularLocation>
    <subcellularLocation>
        <location evidence="1">Endoplasmic reticulum membrane</location>
        <topology evidence="1">Single-pass membrane protein</topology>
    </subcellularLocation>
    <subcellularLocation>
        <location evidence="12">Golgi apparatus</location>
        <location evidence="12">cis-Golgi network membrane</location>
    </subcellularLocation>
</comment>
<dbReference type="GO" id="GO:0005789">
    <property type="term" value="C:endoplasmic reticulum membrane"/>
    <property type="evidence" value="ECO:0007669"/>
    <property type="project" value="UniProtKB-SubCell"/>
</dbReference>
<keyword evidence="10" id="KW-0175">Coiled coil</keyword>
<dbReference type="Gene3D" id="1.20.5.110">
    <property type="match status" value="1"/>
</dbReference>
<comment type="subunit">
    <text evidence="16">Interacts with SNARE complex members GOSR2, SEC22B and STX5. Interacts with LMAN1/ERGIC53. Interacts with STX17.</text>
</comment>
<evidence type="ECO:0000256" key="16">
    <source>
        <dbReference type="ARBA" id="ARBA00063965"/>
    </source>
</evidence>
<evidence type="ECO:0000256" key="4">
    <source>
        <dbReference type="ARBA" id="ARBA00022692"/>
    </source>
</evidence>